<accession>A0A382IMW6</accession>
<protein>
    <submittedName>
        <fullName evidence="1">Uncharacterized protein</fullName>
    </submittedName>
</protein>
<dbReference type="AlphaFoldDB" id="A0A382IMW6"/>
<evidence type="ECO:0000313" key="1">
    <source>
        <dbReference type="EMBL" id="SVC00908.1"/>
    </source>
</evidence>
<dbReference type="EMBL" id="UINC01068343">
    <property type="protein sequence ID" value="SVC00908.1"/>
    <property type="molecule type" value="Genomic_DNA"/>
</dbReference>
<feature type="non-terminal residue" evidence="1">
    <location>
        <position position="104"/>
    </location>
</feature>
<sequence>MRIDVGGRIDGEMTRDPVGYGYYGQSWENMVGLSLENVGDEEVLDAWVRVEGRPVMRNMETILDSILAAGMDDASKARAIWDFARHHRYHSTTGDDEVKDTVKM</sequence>
<reference evidence="1" key="1">
    <citation type="submission" date="2018-05" db="EMBL/GenBank/DDBJ databases">
        <authorList>
            <person name="Lanie J.A."/>
            <person name="Ng W.-L."/>
            <person name="Kazmierczak K.M."/>
            <person name="Andrzejewski T.M."/>
            <person name="Davidsen T.M."/>
            <person name="Wayne K.J."/>
            <person name="Tettelin H."/>
            <person name="Glass J.I."/>
            <person name="Rusch D."/>
            <person name="Podicherti R."/>
            <person name="Tsui H.-C.T."/>
            <person name="Winkler M.E."/>
        </authorList>
    </citation>
    <scope>NUCLEOTIDE SEQUENCE</scope>
</reference>
<gene>
    <name evidence="1" type="ORF">METZ01_LOCUS253762</name>
</gene>
<name>A0A382IMW6_9ZZZZ</name>
<organism evidence="1">
    <name type="scientific">marine metagenome</name>
    <dbReference type="NCBI Taxonomy" id="408172"/>
    <lineage>
        <taxon>unclassified sequences</taxon>
        <taxon>metagenomes</taxon>
        <taxon>ecological metagenomes</taxon>
    </lineage>
</organism>
<proteinExistence type="predicted"/>